<comment type="similarity">
    <text evidence="3">Belongs to the helicase family. RAD3/XPD subfamily.</text>
</comment>
<dbReference type="Gene3D" id="3.40.50.300">
    <property type="entry name" value="P-loop containing nucleotide triphosphate hydrolases"/>
    <property type="match status" value="3"/>
</dbReference>
<keyword evidence="13" id="KW-0411">Iron-sulfur</keyword>
<keyword evidence="9" id="KW-0378">Hydrolase</keyword>
<dbReference type="SMART" id="SM00488">
    <property type="entry name" value="DEXDc2"/>
    <property type="match status" value="1"/>
</dbReference>
<dbReference type="InterPro" id="IPR010614">
    <property type="entry name" value="RAD3-like_helicase_DEAD"/>
</dbReference>
<evidence type="ECO:0000256" key="20">
    <source>
        <dbReference type="ARBA" id="ARBA00078828"/>
    </source>
</evidence>
<dbReference type="FunFam" id="3.40.50.300:FF:000128">
    <property type="entry name" value="Putative DNA repair helicase RAD3"/>
    <property type="match status" value="1"/>
</dbReference>
<evidence type="ECO:0000256" key="7">
    <source>
        <dbReference type="ARBA" id="ARBA00022741"/>
    </source>
</evidence>
<dbReference type="InterPro" id="IPR045028">
    <property type="entry name" value="DinG/Rad3-like"/>
</dbReference>
<evidence type="ECO:0000256" key="10">
    <source>
        <dbReference type="ARBA" id="ARBA00022806"/>
    </source>
</evidence>
<dbReference type="Gene3D" id="1.10.275.40">
    <property type="match status" value="1"/>
</dbReference>
<keyword evidence="25" id="KW-0175">Coiled coil</keyword>
<keyword evidence="6" id="KW-0479">Metal-binding</keyword>
<keyword evidence="11" id="KW-0067">ATP-binding</keyword>
<evidence type="ECO:0000256" key="11">
    <source>
        <dbReference type="ARBA" id="ARBA00022840"/>
    </source>
</evidence>
<dbReference type="Pfam" id="PF06777">
    <property type="entry name" value="HBB"/>
    <property type="match status" value="1"/>
</dbReference>
<evidence type="ECO:0000256" key="3">
    <source>
        <dbReference type="ARBA" id="ARBA00009146"/>
    </source>
</evidence>
<keyword evidence="14" id="KW-0238">DNA-binding</keyword>
<keyword evidence="7" id="KW-0547">Nucleotide-binding</keyword>
<comment type="caution">
    <text evidence="27">The sequence shown here is derived from an EMBL/GenBank/DDBJ whole genome shotgun (WGS) entry which is preliminary data.</text>
</comment>
<name>A0A0N8K0G1_SCLFO</name>
<evidence type="ECO:0000256" key="2">
    <source>
        <dbReference type="ARBA" id="ARBA00004123"/>
    </source>
</evidence>
<dbReference type="PROSITE" id="PS00690">
    <property type="entry name" value="DEAH_ATP_HELICASE"/>
    <property type="match status" value="1"/>
</dbReference>
<evidence type="ECO:0000256" key="15">
    <source>
        <dbReference type="ARBA" id="ARBA00023204"/>
    </source>
</evidence>
<dbReference type="GO" id="GO:0003684">
    <property type="term" value="F:damaged DNA binding"/>
    <property type="evidence" value="ECO:0007669"/>
    <property type="project" value="TreeGrafter"/>
</dbReference>
<dbReference type="AlphaFoldDB" id="A0A0N8K0G1"/>
<evidence type="ECO:0000256" key="18">
    <source>
        <dbReference type="ARBA" id="ARBA00044969"/>
    </source>
</evidence>
<keyword evidence="15" id="KW-0234">DNA repair</keyword>
<evidence type="ECO:0000256" key="16">
    <source>
        <dbReference type="ARBA" id="ARBA00023235"/>
    </source>
</evidence>
<dbReference type="InterPro" id="IPR001945">
    <property type="entry name" value="RAD3/XPD"/>
</dbReference>
<dbReference type="EMBL" id="JARO02002725">
    <property type="protein sequence ID" value="KPP72041.1"/>
    <property type="molecule type" value="Genomic_DNA"/>
</dbReference>
<evidence type="ECO:0000256" key="17">
    <source>
        <dbReference type="ARBA" id="ARBA00023242"/>
    </source>
</evidence>
<keyword evidence="8" id="KW-0227">DNA damage</keyword>
<evidence type="ECO:0000256" key="9">
    <source>
        <dbReference type="ARBA" id="ARBA00022801"/>
    </source>
</evidence>
<dbReference type="PROSITE" id="PS51193">
    <property type="entry name" value="HELICASE_ATP_BIND_2"/>
    <property type="match status" value="1"/>
</dbReference>
<dbReference type="PANTHER" id="PTHR11472">
    <property type="entry name" value="DNA REPAIR DEAD HELICASE RAD3/XP-D SUBFAMILY MEMBER"/>
    <property type="match status" value="1"/>
</dbReference>
<comment type="cofactor">
    <cofactor evidence="1">
        <name>[4Fe-4S] cluster</name>
        <dbReference type="ChEBI" id="CHEBI:49883"/>
    </cofactor>
</comment>
<dbReference type="InterPro" id="IPR010643">
    <property type="entry name" value="HBB"/>
</dbReference>
<dbReference type="GO" id="GO:0005634">
    <property type="term" value="C:nucleus"/>
    <property type="evidence" value="ECO:0007669"/>
    <property type="project" value="UniProtKB-SubCell"/>
</dbReference>
<dbReference type="Pfam" id="PF13307">
    <property type="entry name" value="Helicase_C_2"/>
    <property type="match status" value="1"/>
</dbReference>
<dbReference type="GO" id="GO:0046872">
    <property type="term" value="F:metal ion binding"/>
    <property type="evidence" value="ECO:0007669"/>
    <property type="project" value="UniProtKB-KW"/>
</dbReference>
<keyword evidence="5" id="KW-0004">4Fe-4S</keyword>
<evidence type="ECO:0000256" key="19">
    <source>
        <dbReference type="ARBA" id="ARBA00048954"/>
    </source>
</evidence>
<keyword evidence="12" id="KW-0408">Iron</keyword>
<evidence type="ECO:0000256" key="4">
    <source>
        <dbReference type="ARBA" id="ARBA00014344"/>
    </source>
</evidence>
<dbReference type="PANTHER" id="PTHR11472:SF1">
    <property type="entry name" value="GENERAL TRANSCRIPTION AND DNA REPAIR FACTOR IIH HELICASE SUBUNIT XPD"/>
    <property type="match status" value="1"/>
</dbReference>
<evidence type="ECO:0000256" key="21">
    <source>
        <dbReference type="ARBA" id="ARBA00079246"/>
    </source>
</evidence>
<evidence type="ECO:0000313" key="27">
    <source>
        <dbReference type="EMBL" id="KPP72041.1"/>
    </source>
</evidence>
<evidence type="ECO:0000256" key="13">
    <source>
        <dbReference type="ARBA" id="ARBA00023014"/>
    </source>
</evidence>
<feature type="coiled-coil region" evidence="25">
    <location>
        <begin position="203"/>
        <end position="252"/>
    </location>
</feature>
<dbReference type="GO" id="GO:0006366">
    <property type="term" value="P:transcription by RNA polymerase II"/>
    <property type="evidence" value="ECO:0007669"/>
    <property type="project" value="TreeGrafter"/>
</dbReference>
<dbReference type="GO" id="GO:0035315">
    <property type="term" value="P:hair cell differentiation"/>
    <property type="evidence" value="ECO:0007669"/>
    <property type="project" value="UniProtKB-ARBA"/>
</dbReference>
<dbReference type="GO" id="GO:0005524">
    <property type="term" value="F:ATP binding"/>
    <property type="evidence" value="ECO:0007669"/>
    <property type="project" value="UniProtKB-KW"/>
</dbReference>
<evidence type="ECO:0000259" key="26">
    <source>
        <dbReference type="PROSITE" id="PS51193"/>
    </source>
</evidence>
<dbReference type="PRINTS" id="PR00852">
    <property type="entry name" value="XRODRMPGMNTD"/>
</dbReference>
<dbReference type="InterPro" id="IPR013020">
    <property type="entry name" value="Rad3/Chl1-like"/>
</dbReference>
<dbReference type="GO" id="GO:0045951">
    <property type="term" value="P:positive regulation of mitotic recombination"/>
    <property type="evidence" value="ECO:0007669"/>
    <property type="project" value="TreeGrafter"/>
</dbReference>
<dbReference type="Proteomes" id="UP000034805">
    <property type="component" value="Unassembled WGS sequence"/>
</dbReference>
<dbReference type="InterPro" id="IPR014013">
    <property type="entry name" value="Helic_SF1/SF2_ATP-bd_DinG/Rad3"/>
</dbReference>
<dbReference type="FunFam" id="3.40.50.300:FF:000135">
    <property type="entry name" value="DNA repair helicase RAD3, putative"/>
    <property type="match status" value="1"/>
</dbReference>
<dbReference type="CDD" id="cd18788">
    <property type="entry name" value="SF2_C_XPD"/>
    <property type="match status" value="1"/>
</dbReference>
<dbReference type="InterPro" id="IPR027417">
    <property type="entry name" value="P-loop_NTPase"/>
</dbReference>
<organism evidence="27 28">
    <name type="scientific">Scleropages formosus</name>
    <name type="common">Asian bonytongue</name>
    <name type="synonym">Osteoglossum formosum</name>
    <dbReference type="NCBI Taxonomy" id="113540"/>
    <lineage>
        <taxon>Eukaryota</taxon>
        <taxon>Metazoa</taxon>
        <taxon>Chordata</taxon>
        <taxon>Craniata</taxon>
        <taxon>Vertebrata</taxon>
        <taxon>Euteleostomi</taxon>
        <taxon>Actinopterygii</taxon>
        <taxon>Neopterygii</taxon>
        <taxon>Teleostei</taxon>
        <taxon>Osteoglossocephala</taxon>
        <taxon>Osteoglossomorpha</taxon>
        <taxon>Osteoglossiformes</taxon>
        <taxon>Osteoglossidae</taxon>
        <taxon>Scleropages</taxon>
    </lineage>
</organism>
<dbReference type="InterPro" id="IPR006555">
    <property type="entry name" value="ATP-dep_Helicase_C"/>
</dbReference>
<accession>A0A0N8K0G1</accession>
<evidence type="ECO:0000256" key="6">
    <source>
        <dbReference type="ARBA" id="ARBA00022723"/>
    </source>
</evidence>
<reference evidence="27 28" key="1">
    <citation type="submission" date="2015-08" db="EMBL/GenBank/DDBJ databases">
        <title>The genome of the Asian arowana (Scleropages formosus).</title>
        <authorList>
            <person name="Tan M.H."/>
            <person name="Gan H.M."/>
            <person name="Croft L.J."/>
            <person name="Austin C.M."/>
        </authorList>
    </citation>
    <scope>NUCLEOTIDE SEQUENCE [LARGE SCALE GENOMIC DNA]</scope>
    <source>
        <strain evidence="27">Aro1</strain>
    </source>
</reference>
<evidence type="ECO:0000256" key="23">
    <source>
        <dbReference type="ARBA" id="ARBA00081188"/>
    </source>
</evidence>
<evidence type="ECO:0000256" key="12">
    <source>
        <dbReference type="ARBA" id="ARBA00023004"/>
    </source>
</evidence>
<dbReference type="EC" id="5.6.2.3" evidence="18"/>
<dbReference type="SUPFAM" id="SSF52540">
    <property type="entry name" value="P-loop containing nucleoside triphosphate hydrolases"/>
    <property type="match status" value="1"/>
</dbReference>
<evidence type="ECO:0000256" key="8">
    <source>
        <dbReference type="ARBA" id="ARBA00022763"/>
    </source>
</evidence>
<proteinExistence type="inferred from homology"/>
<evidence type="ECO:0000256" key="1">
    <source>
        <dbReference type="ARBA" id="ARBA00001966"/>
    </source>
</evidence>
<evidence type="ECO:0000256" key="14">
    <source>
        <dbReference type="ARBA" id="ARBA00023125"/>
    </source>
</evidence>
<dbReference type="CDD" id="cd17969">
    <property type="entry name" value="DEAHc_XPD"/>
    <property type="match status" value="1"/>
</dbReference>
<keyword evidence="17" id="KW-0539">Nucleus</keyword>
<comment type="catalytic activity">
    <reaction evidence="19">
        <text>ATP + H2O = ADP + phosphate + H(+)</text>
        <dbReference type="Rhea" id="RHEA:13065"/>
        <dbReference type="ChEBI" id="CHEBI:15377"/>
        <dbReference type="ChEBI" id="CHEBI:15378"/>
        <dbReference type="ChEBI" id="CHEBI:30616"/>
        <dbReference type="ChEBI" id="CHEBI:43474"/>
        <dbReference type="ChEBI" id="CHEBI:456216"/>
        <dbReference type="EC" id="5.6.2.3"/>
    </reaction>
</comment>
<dbReference type="GO" id="GO:0016818">
    <property type="term" value="F:hydrolase activity, acting on acid anhydrides, in phosphorus-containing anhydrides"/>
    <property type="evidence" value="ECO:0007669"/>
    <property type="project" value="InterPro"/>
</dbReference>
<evidence type="ECO:0000256" key="25">
    <source>
        <dbReference type="SAM" id="Coils"/>
    </source>
</evidence>
<dbReference type="Pfam" id="PF06733">
    <property type="entry name" value="DEAD_2"/>
    <property type="match status" value="2"/>
</dbReference>
<evidence type="ECO:0000256" key="5">
    <source>
        <dbReference type="ARBA" id="ARBA00022485"/>
    </source>
</evidence>
<comment type="subcellular location">
    <subcellularLocation>
        <location evidence="2">Nucleus</location>
    </subcellularLocation>
</comment>
<sequence length="714" mass="81702">MLVYFPYDYIYPEQYSYMQELKRTLDAKGHGVLEMPSGTGKTISLLSLIVAYQRAYPLEVTKLIYCSRTVPEIEKVVEELRKLMEFYAKETGETNKLLALALSSRKNLCVHPEVSSLRFGKEVDGKCHSLTASYIRAQRHSNPSQPICHFFEILHANIVVYSYHYLLDPKIADLVSKELAKKSVVVFDEAHNIDNVCIDSMSVNLTRRTLDRSQANVETLQNTIQRIKEIDAAKLKEEYRRLVEGLKEANVARETDIYLSNPVLPDEILQEAVPGSIRTAEHFVGFMKRLLEYLKSRLRVQHVVQESSPQFLKDIYEKVCIDRKPLRFCAERLRSLLRTLEITDIADFSPITLISHFATLVSTYSKGFTIIIEPFEDKTPTIANPVLHFSCMDPSIAIKPVFERFQSVIITSGTLSPLDIYPRILDFRPVTMSSFTMTLARTCLCPLIVGRGNDQVAISSKFETREDFAVIRNYGNLLLELSGIVPDGIVAFFTSYIYMENIVASWYEQGILENIQRNKLIFIETPDAAETSMALEKYQEACENGRGAILLSVARGKVSEGIDFVHHYGRAVIMFGVPYVYTQSRILKARLEYLRDQFQIRENDFLTFDAMRHAAQCVGRAIRGKTDYGLMIFADKRYARADKRGKLPRWIQEHISDGSLNLTIDETVQLSKHFLRQMAQPFRREDQLGLSLLTLDQLQSEETLQRIAQIAQQV</sequence>
<dbReference type="GO" id="GO:0006289">
    <property type="term" value="P:nucleotide-excision repair"/>
    <property type="evidence" value="ECO:0007669"/>
    <property type="project" value="InterPro"/>
</dbReference>
<feature type="domain" description="Helicase ATP-binding" evidence="26">
    <location>
        <begin position="1"/>
        <end position="237"/>
    </location>
</feature>
<dbReference type="GO" id="GO:0051539">
    <property type="term" value="F:4 iron, 4 sulfur cluster binding"/>
    <property type="evidence" value="ECO:0007669"/>
    <property type="project" value="UniProtKB-KW"/>
</dbReference>
<keyword evidence="16" id="KW-0413">Isomerase</keyword>
<dbReference type="STRING" id="113540.ENSSFOP00015009696"/>
<protein>
    <recommendedName>
        <fullName evidence="4">General transcription and DNA repair factor IIH helicase subunit XPD</fullName>
        <ecNumber evidence="18">5.6.2.3</ecNumber>
    </recommendedName>
    <alternativeName>
        <fullName evidence="21">CXPD</fullName>
    </alternativeName>
    <alternativeName>
        <fullName evidence="22">DNA 5'-3' helicase XPD</fullName>
    </alternativeName>
    <alternativeName>
        <fullName evidence="20">DNA excision repair protein ERCC-2</fullName>
    </alternativeName>
    <alternativeName>
        <fullName evidence="23">DNA repair protein complementing XP-D cells</fullName>
    </alternativeName>
    <alternativeName>
        <fullName evidence="24">Xeroderma pigmentosum group D-complementing protein</fullName>
    </alternativeName>
</protein>
<evidence type="ECO:0000256" key="22">
    <source>
        <dbReference type="ARBA" id="ARBA00081072"/>
    </source>
</evidence>
<dbReference type="InterPro" id="IPR006554">
    <property type="entry name" value="Helicase-like_DEXD_c2"/>
</dbReference>
<gene>
    <name evidence="27" type="ORF">Z043_108990</name>
</gene>
<dbReference type="NCBIfam" id="TIGR00604">
    <property type="entry name" value="rad3"/>
    <property type="match status" value="1"/>
</dbReference>
<dbReference type="GO" id="GO:0043139">
    <property type="term" value="F:5'-3' DNA helicase activity"/>
    <property type="evidence" value="ECO:0007669"/>
    <property type="project" value="UniProtKB-EC"/>
</dbReference>
<keyword evidence="10 27" id="KW-0347">Helicase</keyword>
<evidence type="ECO:0000313" key="28">
    <source>
        <dbReference type="Proteomes" id="UP000034805"/>
    </source>
</evidence>
<dbReference type="SMART" id="SM00491">
    <property type="entry name" value="HELICc2"/>
    <property type="match status" value="1"/>
</dbReference>
<evidence type="ECO:0000256" key="24">
    <source>
        <dbReference type="ARBA" id="ARBA00082576"/>
    </source>
</evidence>
<dbReference type="InterPro" id="IPR002464">
    <property type="entry name" value="DNA/RNA_helicase_DEAH_CS"/>
</dbReference>